<evidence type="ECO:0000256" key="1">
    <source>
        <dbReference type="ARBA" id="ARBA00004141"/>
    </source>
</evidence>
<dbReference type="Pfam" id="PF00005">
    <property type="entry name" value="ABC_tran"/>
    <property type="match status" value="2"/>
</dbReference>
<dbReference type="InterPro" id="IPR027417">
    <property type="entry name" value="P-loop_NTPase"/>
</dbReference>
<feature type="transmembrane region" description="Helical" evidence="10">
    <location>
        <begin position="381"/>
        <end position="404"/>
    </location>
</feature>
<dbReference type="GO" id="GO:0140359">
    <property type="term" value="F:ABC-type transporter activity"/>
    <property type="evidence" value="ECO:0007669"/>
    <property type="project" value="InterPro"/>
</dbReference>
<evidence type="ECO:0000256" key="2">
    <source>
        <dbReference type="ARBA" id="ARBA00009726"/>
    </source>
</evidence>
<dbReference type="Proteomes" id="UP001321760">
    <property type="component" value="Unassembled WGS sequence"/>
</dbReference>
<dbReference type="SUPFAM" id="SSF90123">
    <property type="entry name" value="ABC transporter transmembrane region"/>
    <property type="match status" value="1"/>
</dbReference>
<reference evidence="13" key="1">
    <citation type="journal article" date="2023" name="Mol. Phylogenet. Evol.">
        <title>Genome-scale phylogeny and comparative genomics of the fungal order Sordariales.</title>
        <authorList>
            <person name="Hensen N."/>
            <person name="Bonometti L."/>
            <person name="Westerberg I."/>
            <person name="Brannstrom I.O."/>
            <person name="Guillou S."/>
            <person name="Cros-Aarteil S."/>
            <person name="Calhoun S."/>
            <person name="Haridas S."/>
            <person name="Kuo A."/>
            <person name="Mondo S."/>
            <person name="Pangilinan J."/>
            <person name="Riley R."/>
            <person name="LaButti K."/>
            <person name="Andreopoulos B."/>
            <person name="Lipzen A."/>
            <person name="Chen C."/>
            <person name="Yan M."/>
            <person name="Daum C."/>
            <person name="Ng V."/>
            <person name="Clum A."/>
            <person name="Steindorff A."/>
            <person name="Ohm R.A."/>
            <person name="Martin F."/>
            <person name="Silar P."/>
            <person name="Natvig D.O."/>
            <person name="Lalanne C."/>
            <person name="Gautier V."/>
            <person name="Ament-Velasquez S.L."/>
            <person name="Kruys A."/>
            <person name="Hutchinson M.I."/>
            <person name="Powell A.J."/>
            <person name="Barry K."/>
            <person name="Miller A.N."/>
            <person name="Grigoriev I.V."/>
            <person name="Debuchy R."/>
            <person name="Gladieux P."/>
            <person name="Hiltunen Thoren M."/>
            <person name="Johannesson H."/>
        </authorList>
    </citation>
    <scope>NUCLEOTIDE SEQUENCE</scope>
    <source>
        <strain evidence="13">PSN243</strain>
    </source>
</reference>
<dbReference type="Gene3D" id="3.40.50.300">
    <property type="entry name" value="P-loop containing nucleotide triphosphate hydrolases"/>
    <property type="match status" value="2"/>
</dbReference>
<dbReference type="GO" id="GO:0016020">
    <property type="term" value="C:membrane"/>
    <property type="evidence" value="ECO:0007669"/>
    <property type="project" value="UniProtKB-SubCell"/>
</dbReference>
<dbReference type="SMART" id="SM00382">
    <property type="entry name" value="AAA"/>
    <property type="match status" value="2"/>
</dbReference>
<dbReference type="PANTHER" id="PTHR24223">
    <property type="entry name" value="ATP-BINDING CASSETTE SUB-FAMILY C"/>
    <property type="match status" value="1"/>
</dbReference>
<keyword evidence="8 10" id="KW-0472">Membrane</keyword>
<dbReference type="EMBL" id="MU865915">
    <property type="protein sequence ID" value="KAK4455168.1"/>
    <property type="molecule type" value="Genomic_DNA"/>
</dbReference>
<reference evidence="13" key="2">
    <citation type="submission" date="2023-05" db="EMBL/GenBank/DDBJ databases">
        <authorList>
            <consortium name="Lawrence Berkeley National Laboratory"/>
            <person name="Steindorff A."/>
            <person name="Hensen N."/>
            <person name="Bonometti L."/>
            <person name="Westerberg I."/>
            <person name="Brannstrom I.O."/>
            <person name="Guillou S."/>
            <person name="Cros-Aarteil S."/>
            <person name="Calhoun S."/>
            <person name="Haridas S."/>
            <person name="Kuo A."/>
            <person name="Mondo S."/>
            <person name="Pangilinan J."/>
            <person name="Riley R."/>
            <person name="Labutti K."/>
            <person name="Andreopoulos B."/>
            <person name="Lipzen A."/>
            <person name="Chen C."/>
            <person name="Yanf M."/>
            <person name="Daum C."/>
            <person name="Ng V."/>
            <person name="Clum A."/>
            <person name="Ohm R."/>
            <person name="Martin F."/>
            <person name="Silar P."/>
            <person name="Natvig D."/>
            <person name="Lalanne C."/>
            <person name="Gautier V."/>
            <person name="Ament-Velasquez S.L."/>
            <person name="Kruys A."/>
            <person name="Hutchinson M.I."/>
            <person name="Powell A.J."/>
            <person name="Barry K."/>
            <person name="Miller A.N."/>
            <person name="Grigoriev I.V."/>
            <person name="Debuchy R."/>
            <person name="Gladieux P."/>
            <person name="Thoren M.H."/>
            <person name="Johannesson H."/>
        </authorList>
    </citation>
    <scope>NUCLEOTIDE SEQUENCE</scope>
    <source>
        <strain evidence="13">PSN243</strain>
    </source>
</reference>
<sequence>MELTSNFNPNAMGAAAITALAITALVAKFSPQSRDCGQADGGVPDHSTASFIGSAVAAMLAVGPAVGAVAALVGILGDADRPWIVLAAWASLGFHGSLVIGRKPRDPQQRLILFGALSSSILGLIAYTSTGRRLEAASAALTTIGFLSIPRGPAKVFQGKIVDRQSSCSMLELMTFSWSRDIFDQTFGSDEAERHRGLKLALARNRSGAIASQWILTILKSITGRAPRLILFRLLGQLARPAREGEIQSAYLALGLGLCQALDIWLDCTLRWATLSSLVYEKALRLPNVGPSAGPGRSVHASVTTHLRLDSGRACMLGSTAGFLLFVVGWKGLVFGLLATALTMPITSTLTKYRDQRSALLRSALLATRQPKLSAAEVQELAALFSGGMWIPVILSGIPLYLFVLQGNSITPAVAFTCVGLFNDLQSGLTILPLHTTWVLDAWTSLRRLERFFDGPEAVRTETTPSDTLGLYQGTLIWPETGDSSTPAPFSLRNISIEFPKTQLSVITGETGSGKSLLLSALAGEATISGVIRSPAASSSLDPDPDDVHWILPHRFAVVSQSPWMIDGDTIRDNIIFGLSFDQKRYNSAIRSCDLGKDLQSLEHGDQTVIGAKGVQLSGGQRWRVALARALYSRAGVILMDDVLSAVDAEVRHWLVEEALCGPLAQGRTRILATHYPSQCGSKATLVVHLQDGEAGKRQNLAREPGESLSKNRKRADKPKANTKPTTHKDERNRRPEIWLLVGAGLALLELSNFAQSWWLKDWISRDDHGQLSYYGGGYILLSCFTCIGITVKSSESLFNNMTRSVFGAPLHKFTSDISTIDKRLVHDLGYLTTCACQVGSIPLANAAASVESTCIAVGIIYAYFAIGARLLSATRRLKHLSSVAASAMYQNLSSLLTPDALITIRTYGMTRQFQNRMYRSVDDHSSAAWHYMLCQIMMDFELGMLGAVFLTSAALGSVLTASDAGTFSNAMSSLLRKVSAVESGLQSVARPTSGDDPAPVAAYLPDSPATLKDISFSVLPGERVGVVGRTGAGKSSLVLSLKRLISQRQGSILRVLRERIFTIAQSPYLFAGSVRSVLDSDGVVDDNSLKCALESVGLSSFELSFNINEGGTNISQGQRQALYLARALLSRQKLIIMDEATGANALRETLPGSTLIVVAHCLATIADFDKILVLDEGRLIECGAPRDIYSKRGTFWNLVCHSPDGEELVEKFGGAA</sequence>
<evidence type="ECO:0000256" key="8">
    <source>
        <dbReference type="ARBA" id="ARBA00023136"/>
    </source>
</evidence>
<dbReference type="PANTHER" id="PTHR24223:SF456">
    <property type="entry name" value="MULTIDRUG RESISTANCE-ASSOCIATED PROTEIN LETHAL(2)03659"/>
    <property type="match status" value="1"/>
</dbReference>
<dbReference type="InterPro" id="IPR050173">
    <property type="entry name" value="ABC_transporter_C-like"/>
</dbReference>
<keyword evidence="14" id="KW-1185">Reference proteome</keyword>
<feature type="transmembrane region" description="Helical" evidence="10">
    <location>
        <begin position="772"/>
        <end position="792"/>
    </location>
</feature>
<dbReference type="InterPro" id="IPR036640">
    <property type="entry name" value="ABC1_TM_sf"/>
</dbReference>
<name>A0AAV9H3H9_9PEZI</name>
<evidence type="ECO:0000259" key="12">
    <source>
        <dbReference type="PROSITE" id="PS50929"/>
    </source>
</evidence>
<dbReference type="SUPFAM" id="SSF52540">
    <property type="entry name" value="P-loop containing nucleoside triphosphate hydrolases"/>
    <property type="match status" value="2"/>
</dbReference>
<dbReference type="InterPro" id="IPR003593">
    <property type="entry name" value="AAA+_ATPase"/>
</dbReference>
<proteinExistence type="inferred from homology"/>
<accession>A0AAV9H3H9</accession>
<feature type="domain" description="ABC transmembrane type-1" evidence="12">
    <location>
        <begin position="808"/>
        <end position="976"/>
    </location>
</feature>
<dbReference type="Gene3D" id="1.20.1560.10">
    <property type="entry name" value="ABC transporter type 1, transmembrane domain"/>
    <property type="match status" value="2"/>
</dbReference>
<evidence type="ECO:0000313" key="13">
    <source>
        <dbReference type="EMBL" id="KAK4455168.1"/>
    </source>
</evidence>
<feature type="transmembrane region" description="Helical" evidence="10">
    <location>
        <begin position="82"/>
        <end position="100"/>
    </location>
</feature>
<feature type="transmembrane region" description="Helical" evidence="10">
    <location>
        <begin position="943"/>
        <end position="962"/>
    </location>
</feature>
<keyword evidence="4 10" id="KW-0812">Transmembrane</keyword>
<comment type="similarity">
    <text evidence="2">Belongs to the ABC transporter superfamily. ABCC family. Conjugate transporter (TC 3.A.1.208) subfamily.</text>
</comment>
<evidence type="ECO:0000256" key="3">
    <source>
        <dbReference type="ARBA" id="ARBA00022448"/>
    </source>
</evidence>
<evidence type="ECO:0000256" key="4">
    <source>
        <dbReference type="ARBA" id="ARBA00022692"/>
    </source>
</evidence>
<evidence type="ECO:0000313" key="14">
    <source>
        <dbReference type="Proteomes" id="UP001321760"/>
    </source>
</evidence>
<dbReference type="InterPro" id="IPR003439">
    <property type="entry name" value="ABC_transporter-like_ATP-bd"/>
</dbReference>
<feature type="transmembrane region" description="Helical" evidence="10">
    <location>
        <begin position="112"/>
        <end position="130"/>
    </location>
</feature>
<feature type="region of interest" description="Disordered" evidence="9">
    <location>
        <begin position="695"/>
        <end position="732"/>
    </location>
</feature>
<keyword evidence="6" id="KW-0067">ATP-binding</keyword>
<dbReference type="GO" id="GO:0016887">
    <property type="term" value="F:ATP hydrolysis activity"/>
    <property type="evidence" value="ECO:0007669"/>
    <property type="project" value="InterPro"/>
</dbReference>
<evidence type="ECO:0000259" key="11">
    <source>
        <dbReference type="PROSITE" id="PS50893"/>
    </source>
</evidence>
<comment type="caution">
    <text evidence="13">The sequence shown here is derived from an EMBL/GenBank/DDBJ whole genome shotgun (WGS) entry which is preliminary data.</text>
</comment>
<organism evidence="13 14">
    <name type="scientific">Podospora aff. communis PSN243</name>
    <dbReference type="NCBI Taxonomy" id="3040156"/>
    <lineage>
        <taxon>Eukaryota</taxon>
        <taxon>Fungi</taxon>
        <taxon>Dikarya</taxon>
        <taxon>Ascomycota</taxon>
        <taxon>Pezizomycotina</taxon>
        <taxon>Sordariomycetes</taxon>
        <taxon>Sordariomycetidae</taxon>
        <taxon>Sordariales</taxon>
        <taxon>Podosporaceae</taxon>
        <taxon>Podospora</taxon>
    </lineage>
</organism>
<feature type="transmembrane region" description="Helical" evidence="10">
    <location>
        <begin position="738"/>
        <end position="760"/>
    </location>
</feature>
<dbReference type="CDD" id="cd03250">
    <property type="entry name" value="ABCC_MRP_domain1"/>
    <property type="match status" value="1"/>
</dbReference>
<feature type="domain" description="ABC transporter" evidence="11">
    <location>
        <begin position="471"/>
        <end position="717"/>
    </location>
</feature>
<feature type="transmembrane region" description="Helical" evidence="10">
    <location>
        <begin position="12"/>
        <end position="30"/>
    </location>
</feature>
<keyword evidence="5" id="KW-0547">Nucleotide-binding</keyword>
<dbReference type="GO" id="GO:0005524">
    <property type="term" value="F:ATP binding"/>
    <property type="evidence" value="ECO:0007669"/>
    <property type="project" value="UniProtKB-KW"/>
</dbReference>
<feature type="transmembrane region" description="Helical" evidence="10">
    <location>
        <begin position="323"/>
        <end position="346"/>
    </location>
</feature>
<keyword evidence="3" id="KW-0813">Transport</keyword>
<dbReference type="InterPro" id="IPR011527">
    <property type="entry name" value="ABC1_TM_dom"/>
</dbReference>
<keyword evidence="7 10" id="KW-1133">Transmembrane helix</keyword>
<evidence type="ECO:0000256" key="6">
    <source>
        <dbReference type="ARBA" id="ARBA00022840"/>
    </source>
</evidence>
<evidence type="ECO:0000256" key="10">
    <source>
        <dbReference type="SAM" id="Phobius"/>
    </source>
</evidence>
<dbReference type="PROSITE" id="PS50893">
    <property type="entry name" value="ABC_TRANSPORTER_2"/>
    <property type="match status" value="2"/>
</dbReference>
<comment type="subcellular location">
    <subcellularLocation>
        <location evidence="1">Membrane</location>
        <topology evidence="1">Multi-pass membrane protein</topology>
    </subcellularLocation>
</comment>
<evidence type="ECO:0000256" key="9">
    <source>
        <dbReference type="SAM" id="MobiDB-lite"/>
    </source>
</evidence>
<feature type="domain" description="ABC transporter" evidence="11">
    <location>
        <begin position="984"/>
        <end position="1202"/>
    </location>
</feature>
<feature type="transmembrane region" description="Helical" evidence="10">
    <location>
        <begin position="51"/>
        <end position="76"/>
    </location>
</feature>
<gene>
    <name evidence="13" type="ORF">QBC34DRAFT_465192</name>
</gene>
<dbReference type="AlphaFoldDB" id="A0AAV9H3H9"/>
<dbReference type="PROSITE" id="PS50929">
    <property type="entry name" value="ABC_TM1F"/>
    <property type="match status" value="1"/>
</dbReference>
<protein>
    <submittedName>
        <fullName evidence="13">ABC bile acid transporter</fullName>
    </submittedName>
</protein>
<evidence type="ECO:0000256" key="5">
    <source>
        <dbReference type="ARBA" id="ARBA00022741"/>
    </source>
</evidence>
<evidence type="ECO:0000256" key="7">
    <source>
        <dbReference type="ARBA" id="ARBA00022989"/>
    </source>
</evidence>